<feature type="transmembrane region" description="Helical" evidence="9">
    <location>
        <begin position="85"/>
        <end position="107"/>
    </location>
</feature>
<feature type="transmembrane region" description="Helical" evidence="9">
    <location>
        <begin position="119"/>
        <end position="139"/>
    </location>
</feature>
<evidence type="ECO:0000313" key="12">
    <source>
        <dbReference type="Proteomes" id="UP001528411"/>
    </source>
</evidence>
<evidence type="ECO:0000256" key="9">
    <source>
        <dbReference type="RuleBase" id="RU369079"/>
    </source>
</evidence>
<feature type="domain" description="Tripartite ATP-independent periplasmic transporters DctQ component" evidence="10">
    <location>
        <begin position="20"/>
        <end position="144"/>
    </location>
</feature>
<sequence>MSDKLVQFEQRLAASLLVAIVLLVFSAAVMRSFGAPIIWSVDFAQLFFAWLSMLGADQALRNFEHVGVDLFVRHLSWQHRVKLDLVLYSLMFIGLVILLIFGLKLVLLNPQRELGTTGLSYSLVTLALPVGALLMLNTVQQQWRALFRLRHGILANIHSDGVKLPSYLLSELEDEQKANLGQMGVNK</sequence>
<comment type="caution">
    <text evidence="11">The sequence shown here is derived from an EMBL/GenBank/DDBJ whole genome shotgun (WGS) entry which is preliminary data.</text>
</comment>
<protein>
    <recommendedName>
        <fullName evidence="9">TRAP transporter small permease protein</fullName>
    </recommendedName>
</protein>
<feature type="transmembrane region" description="Helical" evidence="9">
    <location>
        <begin position="36"/>
        <end position="56"/>
    </location>
</feature>
<keyword evidence="6 9" id="KW-1133">Transmembrane helix</keyword>
<name>A0ABT5FIR6_9GAMM</name>
<keyword evidence="2 9" id="KW-0813">Transport</keyword>
<evidence type="ECO:0000256" key="8">
    <source>
        <dbReference type="ARBA" id="ARBA00038436"/>
    </source>
</evidence>
<comment type="subunit">
    <text evidence="9">The complex comprises the extracytoplasmic solute receptor protein and the two transmembrane proteins.</text>
</comment>
<keyword evidence="12" id="KW-1185">Reference proteome</keyword>
<evidence type="ECO:0000313" key="11">
    <source>
        <dbReference type="EMBL" id="MDC2891093.1"/>
    </source>
</evidence>
<dbReference type="Pfam" id="PF04290">
    <property type="entry name" value="DctQ"/>
    <property type="match status" value="1"/>
</dbReference>
<keyword evidence="4 9" id="KW-0997">Cell inner membrane</keyword>
<keyword evidence="5 9" id="KW-0812">Transmembrane</keyword>
<evidence type="ECO:0000256" key="5">
    <source>
        <dbReference type="ARBA" id="ARBA00022692"/>
    </source>
</evidence>
<evidence type="ECO:0000256" key="7">
    <source>
        <dbReference type="ARBA" id="ARBA00023136"/>
    </source>
</evidence>
<organism evidence="11 12">
    <name type="scientific">Psychrosphaera algicola</name>
    <dbReference type="NCBI Taxonomy" id="3023714"/>
    <lineage>
        <taxon>Bacteria</taxon>
        <taxon>Pseudomonadati</taxon>
        <taxon>Pseudomonadota</taxon>
        <taxon>Gammaproteobacteria</taxon>
        <taxon>Alteromonadales</taxon>
        <taxon>Pseudoalteromonadaceae</taxon>
        <taxon>Psychrosphaera</taxon>
    </lineage>
</organism>
<keyword evidence="7 9" id="KW-0472">Membrane</keyword>
<dbReference type="PANTHER" id="PTHR35011">
    <property type="entry name" value="2,3-DIKETO-L-GULONATE TRAP TRANSPORTER SMALL PERMEASE PROTEIN YIAM"/>
    <property type="match status" value="1"/>
</dbReference>
<dbReference type="PANTHER" id="PTHR35011:SF4">
    <property type="entry name" value="SLL1102 PROTEIN"/>
    <property type="match status" value="1"/>
</dbReference>
<reference evidence="11 12" key="1">
    <citation type="submission" date="2023-01" db="EMBL/GenBank/DDBJ databases">
        <title>Psychrosphaera sp. nov., isolated from marine algae.</title>
        <authorList>
            <person name="Bayburt H."/>
            <person name="Choi B.J."/>
            <person name="Kim J.M."/>
            <person name="Choi D.G."/>
            <person name="Jeon C.O."/>
        </authorList>
    </citation>
    <scope>NUCLEOTIDE SEQUENCE [LARGE SCALE GENOMIC DNA]</scope>
    <source>
        <strain evidence="11 12">G1-22</strain>
    </source>
</reference>
<evidence type="ECO:0000259" key="10">
    <source>
        <dbReference type="Pfam" id="PF04290"/>
    </source>
</evidence>
<dbReference type="EMBL" id="JAQOMS010000002">
    <property type="protein sequence ID" value="MDC2891093.1"/>
    <property type="molecule type" value="Genomic_DNA"/>
</dbReference>
<proteinExistence type="inferred from homology"/>
<evidence type="ECO:0000256" key="3">
    <source>
        <dbReference type="ARBA" id="ARBA00022475"/>
    </source>
</evidence>
<dbReference type="RefSeq" id="WP_272182132.1">
    <property type="nucleotide sequence ID" value="NZ_JAQOMS010000002.1"/>
</dbReference>
<feature type="transmembrane region" description="Helical" evidence="9">
    <location>
        <begin position="12"/>
        <end position="30"/>
    </location>
</feature>
<evidence type="ECO:0000256" key="2">
    <source>
        <dbReference type="ARBA" id="ARBA00022448"/>
    </source>
</evidence>
<evidence type="ECO:0000256" key="6">
    <source>
        <dbReference type="ARBA" id="ARBA00022989"/>
    </source>
</evidence>
<comment type="subcellular location">
    <subcellularLocation>
        <location evidence="1 9">Cell inner membrane</location>
        <topology evidence="1 9">Multi-pass membrane protein</topology>
    </subcellularLocation>
</comment>
<dbReference type="InterPro" id="IPR055348">
    <property type="entry name" value="DctQ"/>
</dbReference>
<gene>
    <name evidence="11" type="ORF">PN838_23060</name>
</gene>
<dbReference type="InterPro" id="IPR007387">
    <property type="entry name" value="TRAP_DctQ"/>
</dbReference>
<dbReference type="Proteomes" id="UP001528411">
    <property type="component" value="Unassembled WGS sequence"/>
</dbReference>
<comment type="function">
    <text evidence="9">Part of the tripartite ATP-independent periplasmic (TRAP) transport system.</text>
</comment>
<keyword evidence="3" id="KW-1003">Cell membrane</keyword>
<comment type="similarity">
    <text evidence="8 9">Belongs to the TRAP transporter small permease family.</text>
</comment>
<evidence type="ECO:0000256" key="1">
    <source>
        <dbReference type="ARBA" id="ARBA00004429"/>
    </source>
</evidence>
<evidence type="ECO:0000256" key="4">
    <source>
        <dbReference type="ARBA" id="ARBA00022519"/>
    </source>
</evidence>
<accession>A0ABT5FIR6</accession>